<evidence type="ECO:0000313" key="3">
    <source>
        <dbReference type="Proteomes" id="UP000186601"/>
    </source>
</evidence>
<dbReference type="Proteomes" id="UP000186601">
    <property type="component" value="Unassembled WGS sequence"/>
</dbReference>
<feature type="region of interest" description="Disordered" evidence="1">
    <location>
        <begin position="54"/>
        <end position="77"/>
    </location>
</feature>
<gene>
    <name evidence="2" type="ORF">PHLCEN_2v3232</name>
</gene>
<reference evidence="2 3" key="1">
    <citation type="submission" date="2018-02" db="EMBL/GenBank/DDBJ databases">
        <title>Genome sequence of the basidiomycete white-rot fungus Phlebia centrifuga.</title>
        <authorList>
            <person name="Granchi Z."/>
            <person name="Peng M."/>
            <person name="de Vries R.P."/>
            <person name="Hilden K."/>
            <person name="Makela M.R."/>
            <person name="Grigoriev I."/>
            <person name="Riley R."/>
        </authorList>
    </citation>
    <scope>NUCLEOTIDE SEQUENCE [LARGE SCALE GENOMIC DNA]</scope>
    <source>
        <strain evidence="2 3">FBCC195</strain>
    </source>
</reference>
<organism evidence="2 3">
    <name type="scientific">Hermanssonia centrifuga</name>
    <dbReference type="NCBI Taxonomy" id="98765"/>
    <lineage>
        <taxon>Eukaryota</taxon>
        <taxon>Fungi</taxon>
        <taxon>Dikarya</taxon>
        <taxon>Basidiomycota</taxon>
        <taxon>Agaricomycotina</taxon>
        <taxon>Agaricomycetes</taxon>
        <taxon>Polyporales</taxon>
        <taxon>Meruliaceae</taxon>
        <taxon>Hermanssonia</taxon>
    </lineage>
</organism>
<sequence length="77" mass="8661">MLGHFFFVALPVPNRKSSIEPVLEAVSRHFTYPYFPEITAPPSPRDEVVRCSTEHDRTSPVHGRASGQHLFAREGTV</sequence>
<protein>
    <submittedName>
        <fullName evidence="2">Uncharacterized protein</fullName>
    </submittedName>
</protein>
<evidence type="ECO:0000313" key="2">
    <source>
        <dbReference type="EMBL" id="PSS17127.1"/>
    </source>
</evidence>
<dbReference type="EMBL" id="MLYV02000297">
    <property type="protein sequence ID" value="PSS17127.1"/>
    <property type="molecule type" value="Genomic_DNA"/>
</dbReference>
<dbReference type="AlphaFoldDB" id="A0A2R6QXK5"/>
<name>A0A2R6QXK5_9APHY</name>
<keyword evidence="3" id="KW-1185">Reference proteome</keyword>
<comment type="caution">
    <text evidence="2">The sequence shown here is derived from an EMBL/GenBank/DDBJ whole genome shotgun (WGS) entry which is preliminary data.</text>
</comment>
<evidence type="ECO:0000256" key="1">
    <source>
        <dbReference type="SAM" id="MobiDB-lite"/>
    </source>
</evidence>
<proteinExistence type="predicted"/>
<accession>A0A2R6QXK5</accession>